<dbReference type="EMBL" id="JTJR01000011">
    <property type="protein sequence ID" value="OBX05285.1"/>
    <property type="molecule type" value="Genomic_DNA"/>
</dbReference>
<reference evidence="1 2" key="1">
    <citation type="submission" date="2014-11" db="EMBL/GenBank/DDBJ databases">
        <title>Pan-genome of Gallibacterium spp.</title>
        <authorList>
            <person name="Kudirkiene E."/>
            <person name="Bojesen A.M."/>
        </authorList>
    </citation>
    <scope>NUCLEOTIDE SEQUENCE [LARGE SCALE GENOMIC DNA]</scope>
    <source>
        <strain evidence="1 2">59/S3/89</strain>
    </source>
</reference>
<dbReference type="STRING" id="505345.QV06_03545"/>
<sequence length="110" mass="12622">MNTQREGFLTVDQMMNYYPLLTVIFDVAFNTLKTMELSQEDIQQLKLEANTFFKSIIHSPIGFSDDYEELSEEAQEEQCKQVGSLLYFASVMNLLAESINQISATDNHLN</sequence>
<evidence type="ECO:0000313" key="2">
    <source>
        <dbReference type="Proteomes" id="UP000092626"/>
    </source>
</evidence>
<evidence type="ECO:0000313" key="1">
    <source>
        <dbReference type="EMBL" id="OBX05285.1"/>
    </source>
</evidence>
<dbReference type="RefSeq" id="WP_065236974.1">
    <property type="nucleotide sequence ID" value="NZ_JTJR01000011.1"/>
</dbReference>
<accession>A0A1A7PVV0</accession>
<dbReference type="AlphaFoldDB" id="A0A1A7PVV0"/>
<protein>
    <submittedName>
        <fullName evidence="1">Uncharacterized protein</fullName>
    </submittedName>
</protein>
<comment type="caution">
    <text evidence="1">The sequence shown here is derived from an EMBL/GenBank/DDBJ whole genome shotgun (WGS) entry which is preliminary data.</text>
</comment>
<name>A0A1A7PVV0_9PAST</name>
<proteinExistence type="predicted"/>
<dbReference type="Proteomes" id="UP000092626">
    <property type="component" value="Unassembled WGS sequence"/>
</dbReference>
<gene>
    <name evidence="1" type="ORF">QV06_03545</name>
</gene>
<organism evidence="1 2">
    <name type="scientific">Gallibacterium genomosp. 3</name>
    <dbReference type="NCBI Taxonomy" id="505345"/>
    <lineage>
        <taxon>Bacteria</taxon>
        <taxon>Pseudomonadati</taxon>
        <taxon>Pseudomonadota</taxon>
        <taxon>Gammaproteobacteria</taxon>
        <taxon>Pasteurellales</taxon>
        <taxon>Pasteurellaceae</taxon>
        <taxon>Gallibacterium</taxon>
    </lineage>
</organism>